<dbReference type="AlphaFoldDB" id="A0A3A9JFI7"/>
<name>A0A3A9JFI7_9PROT</name>
<accession>A0A3A9JFI7</accession>
<dbReference type="Proteomes" id="UP000278036">
    <property type="component" value="Unassembled WGS sequence"/>
</dbReference>
<evidence type="ECO:0000313" key="1">
    <source>
        <dbReference type="EMBL" id="RKK05342.1"/>
    </source>
</evidence>
<keyword evidence="3" id="KW-1185">Reference proteome</keyword>
<proteinExistence type="predicted"/>
<protein>
    <submittedName>
        <fullName evidence="1">Uncharacterized protein</fullName>
    </submittedName>
</protein>
<evidence type="ECO:0000313" key="4">
    <source>
        <dbReference type="Proteomes" id="UP000278036"/>
    </source>
</evidence>
<dbReference type="RefSeq" id="WP_120637195.1">
    <property type="nucleotide sequence ID" value="NZ_RAQU01000018.1"/>
</dbReference>
<gene>
    <name evidence="1" type="ORF">D6Z83_04810</name>
    <name evidence="2" type="ORF">EBE87_07425</name>
</gene>
<dbReference type="InParanoid" id="A0A3A9JFI7"/>
<dbReference type="Proteomes" id="UP000274097">
    <property type="component" value="Unassembled WGS sequence"/>
</dbReference>
<organism evidence="1 4">
    <name type="scientific">Teichococcus wenyumeiae</name>
    <dbReference type="NCBI Taxonomy" id="2478470"/>
    <lineage>
        <taxon>Bacteria</taxon>
        <taxon>Pseudomonadati</taxon>
        <taxon>Pseudomonadota</taxon>
        <taxon>Alphaproteobacteria</taxon>
        <taxon>Acetobacterales</taxon>
        <taxon>Roseomonadaceae</taxon>
        <taxon>Roseomonas</taxon>
    </lineage>
</organism>
<comment type="caution">
    <text evidence="1">The sequence shown here is derived from an EMBL/GenBank/DDBJ whole genome shotgun (WGS) entry which is preliminary data.</text>
</comment>
<dbReference type="OrthoDB" id="7278324at2"/>
<reference evidence="1 4" key="1">
    <citation type="submission" date="2018-09" db="EMBL/GenBank/DDBJ databases">
        <title>Roseomonas sp. nov., isolated from feces of Tibetan antelopes in the Qinghai-Tibet plateau, China.</title>
        <authorList>
            <person name="Tian Z."/>
        </authorList>
    </citation>
    <scope>NUCLEOTIDE SEQUENCE [LARGE SCALE GENOMIC DNA]</scope>
    <source>
        <strain evidence="2 3">Z23</strain>
        <strain evidence="1 4">Z24</strain>
    </source>
</reference>
<sequence length="98" mass="9987">MPDQPTVFADGILDASVNFGVARLTLAQTKADGSPAPCGQLVIPVVQLPAFTNGLLTLLKQIDAKVKQSQAQQPGNAAAAAPLGEAETIPGAFRFSGS</sequence>
<dbReference type="EMBL" id="RAQU01000018">
    <property type="protein sequence ID" value="RKK05342.1"/>
    <property type="molecule type" value="Genomic_DNA"/>
</dbReference>
<dbReference type="EMBL" id="RFLX01000004">
    <property type="protein sequence ID" value="RMI25545.1"/>
    <property type="molecule type" value="Genomic_DNA"/>
</dbReference>
<evidence type="ECO:0000313" key="2">
    <source>
        <dbReference type="EMBL" id="RMI25545.1"/>
    </source>
</evidence>
<evidence type="ECO:0000313" key="3">
    <source>
        <dbReference type="Proteomes" id="UP000274097"/>
    </source>
</evidence>